<dbReference type="EMBL" id="KQ090240">
    <property type="protein sequence ID" value="KMS98925.1"/>
    <property type="molecule type" value="Genomic_DNA"/>
</dbReference>
<proteinExistence type="inferred from homology"/>
<dbReference type="OMA" id="VNDQVCP"/>
<keyword evidence="4" id="KW-1185">Reference proteome</keyword>
<protein>
    <recommendedName>
        <fullName evidence="2">Alpha/beta hydrolase fold-3 domain-containing protein</fullName>
    </recommendedName>
</protein>
<dbReference type="KEGG" id="bvg:104906568"/>
<dbReference type="GO" id="GO:0016787">
    <property type="term" value="F:hydrolase activity"/>
    <property type="evidence" value="ECO:0007669"/>
    <property type="project" value="InterPro"/>
</dbReference>
<reference evidence="3 4" key="1">
    <citation type="journal article" date="2014" name="Nature">
        <title>The genome of the recently domesticated crop plant sugar beet (Beta vulgaris).</title>
        <authorList>
            <person name="Dohm J.C."/>
            <person name="Minoche A.E."/>
            <person name="Holtgrawe D."/>
            <person name="Capella-Gutierrez S."/>
            <person name="Zakrzewski F."/>
            <person name="Tafer H."/>
            <person name="Rupp O."/>
            <person name="Sorensen T.R."/>
            <person name="Stracke R."/>
            <person name="Reinhardt R."/>
            <person name="Goesmann A."/>
            <person name="Kraft T."/>
            <person name="Schulz B."/>
            <person name="Stadler P.F."/>
            <person name="Schmidt T."/>
            <person name="Gabaldon T."/>
            <person name="Lehrach H."/>
            <person name="Weisshaar B."/>
            <person name="Himmelbauer H."/>
        </authorList>
    </citation>
    <scope>NUCLEOTIDE SEQUENCE [LARGE SCALE GENOMIC DNA]</scope>
    <source>
        <tissue evidence="3">Taproot</tissue>
    </source>
</reference>
<dbReference type="InterPro" id="IPR029058">
    <property type="entry name" value="AB_hydrolase_fold"/>
</dbReference>
<dbReference type="SUPFAM" id="SSF53474">
    <property type="entry name" value="alpha/beta-Hydrolases"/>
    <property type="match status" value="1"/>
</dbReference>
<dbReference type="AlphaFoldDB" id="A0A0J8E6U8"/>
<dbReference type="PANTHER" id="PTHR23024">
    <property type="entry name" value="ARYLACETAMIDE DEACETYLASE"/>
    <property type="match status" value="1"/>
</dbReference>
<name>A0A0J8E6U8_BETVV</name>
<evidence type="ECO:0000259" key="2">
    <source>
        <dbReference type="Pfam" id="PF07859"/>
    </source>
</evidence>
<gene>
    <name evidence="3" type="ORF">BVRB_3g067260</name>
</gene>
<feature type="domain" description="Alpha/beta hydrolase fold-3" evidence="2">
    <location>
        <begin position="86"/>
        <end position="311"/>
    </location>
</feature>
<organism evidence="3 4">
    <name type="scientific">Beta vulgaris subsp. vulgaris</name>
    <name type="common">Beet</name>
    <dbReference type="NCBI Taxonomy" id="3555"/>
    <lineage>
        <taxon>Eukaryota</taxon>
        <taxon>Viridiplantae</taxon>
        <taxon>Streptophyta</taxon>
        <taxon>Embryophyta</taxon>
        <taxon>Tracheophyta</taxon>
        <taxon>Spermatophyta</taxon>
        <taxon>Magnoliopsida</taxon>
        <taxon>eudicotyledons</taxon>
        <taxon>Gunneridae</taxon>
        <taxon>Pentapetalae</taxon>
        <taxon>Caryophyllales</taxon>
        <taxon>Chenopodiaceae</taxon>
        <taxon>Betoideae</taxon>
        <taxon>Beta</taxon>
    </lineage>
</organism>
<dbReference type="eggNOG" id="KOG1515">
    <property type="taxonomic scope" value="Eukaryota"/>
</dbReference>
<dbReference type="InterPro" id="IPR050466">
    <property type="entry name" value="Carboxylest/Gibb_receptor"/>
</dbReference>
<dbReference type="OrthoDB" id="408631at2759"/>
<dbReference type="Gene3D" id="3.40.50.1820">
    <property type="entry name" value="alpha/beta hydrolase"/>
    <property type="match status" value="1"/>
</dbReference>
<evidence type="ECO:0000313" key="3">
    <source>
        <dbReference type="EMBL" id="KMS98925.1"/>
    </source>
</evidence>
<dbReference type="Gramene" id="KMS98925">
    <property type="protein sequence ID" value="KMS98925"/>
    <property type="gene ID" value="BVRB_3g067260"/>
</dbReference>
<dbReference type="PANTHER" id="PTHR23024:SF546">
    <property type="entry name" value="CARBOXYLESTERASE 120-RELATED"/>
    <property type="match status" value="1"/>
</dbReference>
<sequence length="336" mass="37474">MSNGQDQNSTPICTVDPCEYLQIKRNPDGTITRFLDIPSTPATPDPSSPSPILSKDFPLNPTHKTYVRVFIPKSALSDPLNKLPIIVYYHGGGFVLLHADSFFHHDICSAVASYALAIVVSVEYRLAPEYRLPAAYEDAVDALHWIRSSAADPTDEWLFKYGNCHNCFLMGTSAGGNIAYHAALRASNMMDNLHPLKIKGIILHHPFFGGSYRTESELRLINDPFLPLSGNDLFWELSLPKGATRDHEYSNPLSDDGPDRMKRIKDMGSRVLVTDCSGDPLIDRLLEFVKVLEENGVNVKGHFTQGDYHGVEIIEHKKCEELLVVLRSFVKSCMDA</sequence>
<dbReference type="Proteomes" id="UP000035740">
    <property type="component" value="Unassembled WGS sequence"/>
</dbReference>
<dbReference type="InterPro" id="IPR013094">
    <property type="entry name" value="AB_hydrolase_3"/>
</dbReference>
<dbReference type="Pfam" id="PF07859">
    <property type="entry name" value="Abhydrolase_3"/>
    <property type="match status" value="1"/>
</dbReference>
<comment type="similarity">
    <text evidence="1">Belongs to the 'GDXG' lipolytic enzyme family.</text>
</comment>
<evidence type="ECO:0000256" key="1">
    <source>
        <dbReference type="ARBA" id="ARBA00010515"/>
    </source>
</evidence>
<accession>A0A0J8E6U8</accession>
<evidence type="ECO:0000313" key="4">
    <source>
        <dbReference type="Proteomes" id="UP000035740"/>
    </source>
</evidence>